<evidence type="ECO:0000313" key="4">
    <source>
        <dbReference type="Proteomes" id="UP001590950"/>
    </source>
</evidence>
<feature type="compositionally biased region" description="Basic residues" evidence="2">
    <location>
        <begin position="110"/>
        <end position="125"/>
    </location>
</feature>
<protein>
    <recommendedName>
        <fullName evidence="5">Chromo domain-containing protein</fullName>
    </recommendedName>
</protein>
<feature type="compositionally biased region" description="Basic and acidic residues" evidence="2">
    <location>
        <begin position="387"/>
        <end position="407"/>
    </location>
</feature>
<evidence type="ECO:0000256" key="1">
    <source>
        <dbReference type="SAM" id="Coils"/>
    </source>
</evidence>
<reference evidence="3 4" key="1">
    <citation type="submission" date="2024-09" db="EMBL/GenBank/DDBJ databases">
        <title>Rethinking Asexuality: The Enigmatic Case of Functional Sexual Genes in Lepraria (Stereocaulaceae).</title>
        <authorList>
            <person name="Doellman M."/>
            <person name="Sun Y."/>
            <person name="Barcenas-Pena A."/>
            <person name="Lumbsch H.T."/>
            <person name="Grewe F."/>
        </authorList>
    </citation>
    <scope>NUCLEOTIDE SEQUENCE [LARGE SCALE GENOMIC DNA]</scope>
    <source>
        <strain evidence="3 4">Mercado 3170</strain>
    </source>
</reference>
<feature type="region of interest" description="Disordered" evidence="2">
    <location>
        <begin position="315"/>
        <end position="361"/>
    </location>
</feature>
<accession>A0ABR4A5R3</accession>
<dbReference type="Proteomes" id="UP001590950">
    <property type="component" value="Unassembled WGS sequence"/>
</dbReference>
<comment type="caution">
    <text evidence="3">The sequence shown here is derived from an EMBL/GenBank/DDBJ whole genome shotgun (WGS) entry which is preliminary data.</text>
</comment>
<dbReference type="EMBL" id="JBEFKJ010000020">
    <property type="protein sequence ID" value="KAL2040691.1"/>
    <property type="molecule type" value="Genomic_DNA"/>
</dbReference>
<dbReference type="Gene3D" id="3.40.50.12360">
    <property type="match status" value="1"/>
</dbReference>
<name>A0ABR4A5R3_9LECA</name>
<feature type="compositionally biased region" description="Polar residues" evidence="2">
    <location>
        <begin position="477"/>
        <end position="502"/>
    </location>
</feature>
<feature type="region of interest" description="Disordered" evidence="2">
    <location>
        <begin position="373"/>
        <end position="434"/>
    </location>
</feature>
<dbReference type="InterPro" id="IPR038609">
    <property type="entry name" value="HDA1_su2/3_sf"/>
</dbReference>
<feature type="region of interest" description="Disordered" evidence="2">
    <location>
        <begin position="1398"/>
        <end position="1455"/>
    </location>
</feature>
<evidence type="ECO:0008006" key="5">
    <source>
        <dbReference type="Google" id="ProtNLM"/>
    </source>
</evidence>
<keyword evidence="1" id="KW-0175">Coiled coil</keyword>
<organism evidence="3 4">
    <name type="scientific">Stereocaulon virgatum</name>
    <dbReference type="NCBI Taxonomy" id="373712"/>
    <lineage>
        <taxon>Eukaryota</taxon>
        <taxon>Fungi</taxon>
        <taxon>Dikarya</taxon>
        <taxon>Ascomycota</taxon>
        <taxon>Pezizomycotina</taxon>
        <taxon>Lecanoromycetes</taxon>
        <taxon>OSLEUM clade</taxon>
        <taxon>Lecanoromycetidae</taxon>
        <taxon>Lecanorales</taxon>
        <taxon>Lecanorineae</taxon>
        <taxon>Stereocaulaceae</taxon>
        <taxon>Stereocaulon</taxon>
    </lineage>
</organism>
<dbReference type="PANTHER" id="PTHR45615:SF80">
    <property type="entry name" value="GRIP DOMAIN-CONTAINING PROTEIN"/>
    <property type="match status" value="1"/>
</dbReference>
<feature type="compositionally biased region" description="Polar residues" evidence="2">
    <location>
        <begin position="530"/>
        <end position="555"/>
    </location>
</feature>
<feature type="compositionally biased region" description="Basic and acidic residues" evidence="2">
    <location>
        <begin position="753"/>
        <end position="763"/>
    </location>
</feature>
<feature type="region of interest" description="Disordered" evidence="2">
    <location>
        <begin position="716"/>
        <end position="802"/>
    </location>
</feature>
<feature type="compositionally biased region" description="Polar residues" evidence="2">
    <location>
        <begin position="654"/>
        <end position="671"/>
    </location>
</feature>
<feature type="region of interest" description="Disordered" evidence="2">
    <location>
        <begin position="586"/>
        <end position="676"/>
    </location>
</feature>
<feature type="region of interest" description="Disordered" evidence="2">
    <location>
        <begin position="477"/>
        <end position="558"/>
    </location>
</feature>
<evidence type="ECO:0000256" key="2">
    <source>
        <dbReference type="SAM" id="MobiDB-lite"/>
    </source>
</evidence>
<feature type="compositionally biased region" description="Polar residues" evidence="2">
    <location>
        <begin position="130"/>
        <end position="140"/>
    </location>
</feature>
<feature type="compositionally biased region" description="Polar residues" evidence="2">
    <location>
        <begin position="730"/>
        <end position="741"/>
    </location>
</feature>
<feature type="region of interest" description="Disordered" evidence="2">
    <location>
        <begin position="93"/>
        <end position="140"/>
    </location>
</feature>
<dbReference type="PANTHER" id="PTHR45615">
    <property type="entry name" value="MYOSIN HEAVY CHAIN, NON-MUSCLE"/>
    <property type="match status" value="1"/>
</dbReference>
<proteinExistence type="predicted"/>
<sequence length="1455" mass="162127">MSSRKRKISAALEKEGTLSKRARLLSNLWHSQEEVAGSEEVNSSNPSSPVYRIKAIIGERPSEYLIDWADDSITGKRFKPDWQPKGNVNTAAIKAWEKKRPTPVQNNSSRIKRHRRGRRRPRSHSSRTSEATSAKIQEPQTQAIVDSFSHQTNINHSVLKSRVFESVHTQSFSADTANLPHAVVQVSQHSSLDKDLYITYQSSLSTQGNSSSVAQHPDSWLKDSSPEPETSATPAIEKDGIVPDSQSVPGSSSYVPTSDTSSQSTGFYQRSLISPPEHISTAPKLELSNSSAVGIGCSIDDATGHSLVLEVEESPFSVRDSQRSRSELAPDSIQPSVSVLPRSESPSLPRSASDPGAHLRINEQELYRDKPIFEKDQSNHGQPLKDPLFRESQSRGHTDFSEQHQRLSEVQVPGSTDSLPKQGFEGEASNSEPSLVFQTQVPLAFTSQGTRVSVAPAEESWQAGQSIPELDQVTTQFSAESPGQGSRGLRSQRSASEETGVTTVPRARRQTTTRQNLVISEDAVDDCHPSQATTTDDSVLSLRDPNSQLTRQSHSQRAEEGFLHLDELQTHPFSATSSSDFGIRFLPKIFGPREPPQPPSTSQDEMSETSTDKAGLSGGSQPIGIREKLKKIREDGAAKREALEASRRVKGQPLKTQSTPTSPPVSMNEQKLPQPPGARVPHFQMVQERQQSQPIVTRGTPILPRADRRLSQMSITGAFSPTGQGEPRIQVQTSRTTQSPRSVRPASSIPDKLPPHIQREPSRLEVQPLATPKELPLPVRHSQSVPHTPTTPSKLSMHKEASPARTITLQPMWLREMEFIIPLSMQPRILSQYMDTIEYYKRTIKKNQTDHTLSRADLDKLNELLGRLANVSTHIGLEGGGPSSEEEIQPEQEALYAESSSEKFNFLGHLLTISKDFDVHIALVSKPGHLLNIIETFLRGKRVRYNRPDTRTTSDPKIAYGRMEVSLISSGELGAAVMPRAAEIVIALDETFKAAEPQVIALRRNMINIGQPTPVIRLVVYSSVEHLDLCFQPTLDPIDRIRKLIFYVWNTQRIIGQLEPHEPNAKSFAEKVAAILQVGDLRAYWNLPRIAPIENLPVMDSDSSLSDMNEMEIEELKPPGPPRYWPNPMTGRVVEPGNPVPPPPVGKRPFDLEYGDTMDIQAKKQKMAARAHRGLPLEEPSTLDLLQRQLVLATERAKIWDIEKARLEKTIKEHQYWAERRQHTFEELRDKASNLHHDKLDLSTELEKTKTQLEKAREDIQTLKEERTELKQEIEDVRTQLVEHPTAAVAAAERERAKVRALEAEVKKLEKKNENLRNESDTVRRVYQDASAKAGELAAEVQTLEGELAPLRRRVEELEKRRKEERKKDPKAGLVEEIKGLKVAVKNTEKLVWKKEEEVRELKRGRGGVQTRGSSVAPRSPRSGNSRGVSPAAGMMGGEEKKAPSGLRGRFNLDG</sequence>
<feature type="compositionally biased region" description="Low complexity" evidence="2">
    <location>
        <begin position="335"/>
        <end position="353"/>
    </location>
</feature>
<dbReference type="Pfam" id="PF11496">
    <property type="entry name" value="HDA2-3"/>
    <property type="match status" value="1"/>
</dbReference>
<feature type="region of interest" description="Disordered" evidence="2">
    <location>
        <begin position="205"/>
        <end position="266"/>
    </location>
</feature>
<keyword evidence="4" id="KW-1185">Reference proteome</keyword>
<feature type="compositionally biased region" description="Basic and acidic residues" evidence="2">
    <location>
        <begin position="632"/>
        <end position="647"/>
    </location>
</feature>
<feature type="compositionally biased region" description="Low complexity" evidence="2">
    <location>
        <begin position="251"/>
        <end position="264"/>
    </location>
</feature>
<feature type="compositionally biased region" description="Polar residues" evidence="2">
    <location>
        <begin position="781"/>
        <end position="794"/>
    </location>
</feature>
<gene>
    <name evidence="3" type="ORF">N7G274_006670</name>
</gene>
<feature type="coiled-coil region" evidence="1">
    <location>
        <begin position="1239"/>
        <end position="1368"/>
    </location>
</feature>
<dbReference type="InterPro" id="IPR021006">
    <property type="entry name" value="Hda2/3"/>
</dbReference>
<dbReference type="SUPFAM" id="SSF58100">
    <property type="entry name" value="Bacterial hemolysins"/>
    <property type="match status" value="1"/>
</dbReference>
<evidence type="ECO:0000313" key="3">
    <source>
        <dbReference type="EMBL" id="KAL2040691.1"/>
    </source>
</evidence>